<dbReference type="PANTHER" id="PTHR45947:SF3">
    <property type="entry name" value="SULFOQUINOVOSYL TRANSFERASE SQD2"/>
    <property type="match status" value="1"/>
</dbReference>
<evidence type="ECO:0000313" key="4">
    <source>
        <dbReference type="Proteomes" id="UP000318717"/>
    </source>
</evidence>
<dbReference type="InterPro" id="IPR028098">
    <property type="entry name" value="Glyco_trans_4-like_N"/>
</dbReference>
<dbReference type="AlphaFoldDB" id="A0A4Y3HT49"/>
<gene>
    <name evidence="3" type="primary">sypH</name>
    <name evidence="3" type="ORF">VIN01S_11370</name>
</gene>
<sequence>MTCKSASDLVNYQEVWLLLDSLTFGGIETHVLELARGIAFYKVPVRVILVTRFKQPSAIISKLEQHNIPYSYLHTLINEENHHSLIRQTFQLRRAITQFKPIAIHAHGYKASIISKLAVKTTTGQTKQVSTYHAGEVPKGKVRLYDWLDRYSSLLSDYSLCVSPEIQARLPARSLFLNNFISTDDSIQSLGKRIAFVGRLSHEKGPDRFLDLAEEHSDVSFYLYGDGPMMNDLKSRNVINAQFLGFQPNMNQCWDDIGLLVISSRYEGLPMTALEAMSRGIPVLTLNIGALARLIVHGHNGWISDNTEELALFLEEWLNSTESERETLAENAKETIESQFSTEAVVPQILPLYSKRLLPASFASKSQSF</sequence>
<evidence type="ECO:0000259" key="1">
    <source>
        <dbReference type="Pfam" id="PF00534"/>
    </source>
</evidence>
<dbReference type="GO" id="GO:0016757">
    <property type="term" value="F:glycosyltransferase activity"/>
    <property type="evidence" value="ECO:0007669"/>
    <property type="project" value="InterPro"/>
</dbReference>
<reference evidence="3 4" key="1">
    <citation type="submission" date="2019-06" db="EMBL/GenBank/DDBJ databases">
        <title>Whole genome shotgun sequence of Vibrio inusitatus NBRC 102082.</title>
        <authorList>
            <person name="Hosoyama A."/>
            <person name="Uohara A."/>
            <person name="Ohji S."/>
            <person name="Ichikawa N."/>
        </authorList>
    </citation>
    <scope>NUCLEOTIDE SEQUENCE [LARGE SCALE GENOMIC DNA]</scope>
    <source>
        <strain evidence="3 4">NBRC 102082</strain>
    </source>
</reference>
<keyword evidence="4" id="KW-1185">Reference proteome</keyword>
<accession>A0A4Y3HT49</accession>
<dbReference type="Proteomes" id="UP000318717">
    <property type="component" value="Unassembled WGS sequence"/>
</dbReference>
<dbReference type="Gene3D" id="3.40.50.2000">
    <property type="entry name" value="Glycogen Phosphorylase B"/>
    <property type="match status" value="2"/>
</dbReference>
<keyword evidence="3" id="KW-0808">Transferase</keyword>
<evidence type="ECO:0000259" key="2">
    <source>
        <dbReference type="Pfam" id="PF13439"/>
    </source>
</evidence>
<dbReference type="EMBL" id="BJLF01000004">
    <property type="protein sequence ID" value="GEA50333.1"/>
    <property type="molecule type" value="Genomic_DNA"/>
</dbReference>
<organism evidence="3 4">
    <name type="scientific">Vibrio inusitatus NBRC 102082</name>
    <dbReference type="NCBI Taxonomy" id="1219070"/>
    <lineage>
        <taxon>Bacteria</taxon>
        <taxon>Pseudomonadati</taxon>
        <taxon>Pseudomonadota</taxon>
        <taxon>Gammaproteobacteria</taxon>
        <taxon>Vibrionales</taxon>
        <taxon>Vibrionaceae</taxon>
        <taxon>Vibrio</taxon>
    </lineage>
</organism>
<name>A0A4Y3HT49_9VIBR</name>
<feature type="domain" description="Glycosyl transferase family 1" evidence="1">
    <location>
        <begin position="192"/>
        <end position="334"/>
    </location>
</feature>
<protein>
    <submittedName>
        <fullName evidence="3">Glycosyl transferase</fullName>
    </submittedName>
</protein>
<evidence type="ECO:0000313" key="3">
    <source>
        <dbReference type="EMBL" id="GEA50333.1"/>
    </source>
</evidence>
<dbReference type="InterPro" id="IPR001296">
    <property type="entry name" value="Glyco_trans_1"/>
</dbReference>
<dbReference type="PANTHER" id="PTHR45947">
    <property type="entry name" value="SULFOQUINOVOSYL TRANSFERASE SQD2"/>
    <property type="match status" value="1"/>
</dbReference>
<dbReference type="CDD" id="cd03801">
    <property type="entry name" value="GT4_PimA-like"/>
    <property type="match status" value="1"/>
</dbReference>
<feature type="domain" description="Glycosyltransferase subfamily 4-like N-terminal" evidence="2">
    <location>
        <begin position="24"/>
        <end position="170"/>
    </location>
</feature>
<comment type="caution">
    <text evidence="3">The sequence shown here is derived from an EMBL/GenBank/DDBJ whole genome shotgun (WGS) entry which is preliminary data.</text>
</comment>
<proteinExistence type="predicted"/>
<dbReference type="Pfam" id="PF13439">
    <property type="entry name" value="Glyco_transf_4"/>
    <property type="match status" value="1"/>
</dbReference>
<dbReference type="SUPFAM" id="SSF53756">
    <property type="entry name" value="UDP-Glycosyltransferase/glycogen phosphorylase"/>
    <property type="match status" value="1"/>
</dbReference>
<dbReference type="OrthoDB" id="9768937at2"/>
<dbReference type="RefSeq" id="WP_141344724.1">
    <property type="nucleotide sequence ID" value="NZ_BJLF01000004.1"/>
</dbReference>
<dbReference type="Pfam" id="PF00534">
    <property type="entry name" value="Glycos_transf_1"/>
    <property type="match status" value="1"/>
</dbReference>
<dbReference type="InterPro" id="IPR050194">
    <property type="entry name" value="Glycosyltransferase_grp1"/>
</dbReference>